<dbReference type="NCBIfam" id="TIGR01549">
    <property type="entry name" value="HAD-SF-IA-v1"/>
    <property type="match status" value="1"/>
</dbReference>
<dbReference type="Pfam" id="PF13419">
    <property type="entry name" value="HAD_2"/>
    <property type="match status" value="1"/>
</dbReference>
<protein>
    <submittedName>
        <fullName evidence="1">YjjG family noncanonical pyrimidine nucleotidase</fullName>
    </submittedName>
</protein>
<dbReference type="InterPro" id="IPR023198">
    <property type="entry name" value="PGP-like_dom2"/>
</dbReference>
<gene>
    <name evidence="1" type="ORF">H9787_02230</name>
</gene>
<dbReference type="SFLD" id="SFLDG01129">
    <property type="entry name" value="C1.5:_HAD__Beta-PGM__Phosphata"/>
    <property type="match status" value="1"/>
</dbReference>
<dbReference type="Gene3D" id="1.10.150.240">
    <property type="entry name" value="Putative phosphatase, domain 2"/>
    <property type="match status" value="1"/>
</dbReference>
<dbReference type="InterPro" id="IPR006439">
    <property type="entry name" value="HAD-SF_hydro_IA"/>
</dbReference>
<organism evidence="1 2">
    <name type="scientific">Candidatus Oscillibacter excrementigallinarum</name>
    <dbReference type="NCBI Taxonomy" id="2838716"/>
    <lineage>
        <taxon>Bacteria</taxon>
        <taxon>Bacillati</taxon>
        <taxon>Bacillota</taxon>
        <taxon>Clostridia</taxon>
        <taxon>Eubacteriales</taxon>
        <taxon>Oscillospiraceae</taxon>
        <taxon>Oscillibacter</taxon>
    </lineage>
</organism>
<dbReference type="EMBL" id="DWZJ01000016">
    <property type="protein sequence ID" value="HJB12514.1"/>
    <property type="molecule type" value="Genomic_DNA"/>
</dbReference>
<proteinExistence type="predicted"/>
<dbReference type="InterPro" id="IPR011951">
    <property type="entry name" value="HAD-SF_hydro_IA_YjjG/PynA"/>
</dbReference>
<evidence type="ECO:0000313" key="1">
    <source>
        <dbReference type="EMBL" id="HJB12514.1"/>
    </source>
</evidence>
<dbReference type="Proteomes" id="UP000823824">
    <property type="component" value="Unassembled WGS sequence"/>
</dbReference>
<dbReference type="InterPro" id="IPR036412">
    <property type="entry name" value="HAD-like_sf"/>
</dbReference>
<dbReference type="PANTHER" id="PTHR47478:SF1">
    <property type="entry name" value="PYRIMIDINE 5'-NUCLEOTIDASE YJJG"/>
    <property type="match status" value="1"/>
</dbReference>
<accession>A0A9D2RQL0</accession>
<comment type="caution">
    <text evidence="1">The sequence shown here is derived from an EMBL/GenBank/DDBJ whole genome shotgun (WGS) entry which is preliminary data.</text>
</comment>
<dbReference type="InterPro" id="IPR023214">
    <property type="entry name" value="HAD_sf"/>
</dbReference>
<dbReference type="InterPro" id="IPR052550">
    <property type="entry name" value="Pyrimidine_5'-ntase_YjjG"/>
</dbReference>
<dbReference type="NCBIfam" id="TIGR02254">
    <property type="entry name" value="YjjG_YfnB"/>
    <property type="match status" value="1"/>
</dbReference>
<dbReference type="PANTHER" id="PTHR47478">
    <property type="match status" value="1"/>
</dbReference>
<dbReference type="SFLD" id="SFLDS00003">
    <property type="entry name" value="Haloacid_Dehalogenase"/>
    <property type="match status" value="1"/>
</dbReference>
<sequence length="227" mass="25618">MKYPYLLFDADDTLFDFPRASARAFSIMCRMNDIPDAPDTQQLYHEINLELWAAFDRGEVSKDFVTLERFVRFFQALGLPRDPAKANRDYLTALGEGVYPLPHAEEVCRELVRRGHRLYIVTNAVASVQRSRLRGSVFADLITEAFISEDAGASKPDPAYYDYVRSRVPGLTAENCLVIGDSLSTDIRGANNAGLPCCWYNPGGKARPADLRIDHEIRDLRQLLDIV</sequence>
<dbReference type="Gene3D" id="3.40.50.1000">
    <property type="entry name" value="HAD superfamily/HAD-like"/>
    <property type="match status" value="1"/>
</dbReference>
<dbReference type="SUPFAM" id="SSF56784">
    <property type="entry name" value="HAD-like"/>
    <property type="match status" value="1"/>
</dbReference>
<reference evidence="1" key="1">
    <citation type="journal article" date="2021" name="PeerJ">
        <title>Extensive microbial diversity within the chicken gut microbiome revealed by metagenomics and culture.</title>
        <authorList>
            <person name="Gilroy R."/>
            <person name="Ravi A."/>
            <person name="Getino M."/>
            <person name="Pursley I."/>
            <person name="Horton D.L."/>
            <person name="Alikhan N.F."/>
            <person name="Baker D."/>
            <person name="Gharbi K."/>
            <person name="Hall N."/>
            <person name="Watson M."/>
            <person name="Adriaenssens E.M."/>
            <person name="Foster-Nyarko E."/>
            <person name="Jarju S."/>
            <person name="Secka A."/>
            <person name="Antonio M."/>
            <person name="Oren A."/>
            <person name="Chaudhuri R.R."/>
            <person name="La Ragione R."/>
            <person name="Hildebrand F."/>
            <person name="Pallen M.J."/>
        </authorList>
    </citation>
    <scope>NUCLEOTIDE SEQUENCE</scope>
    <source>
        <strain evidence="1">ChiBcec18-1249</strain>
    </source>
</reference>
<dbReference type="GO" id="GO:0008253">
    <property type="term" value="F:5'-nucleotidase activity"/>
    <property type="evidence" value="ECO:0007669"/>
    <property type="project" value="InterPro"/>
</dbReference>
<dbReference type="InterPro" id="IPR041492">
    <property type="entry name" value="HAD_2"/>
</dbReference>
<name>A0A9D2RQL0_9FIRM</name>
<evidence type="ECO:0000313" key="2">
    <source>
        <dbReference type="Proteomes" id="UP000823824"/>
    </source>
</evidence>
<dbReference type="AlphaFoldDB" id="A0A9D2RQL0"/>
<reference evidence="1" key="2">
    <citation type="submission" date="2021-04" db="EMBL/GenBank/DDBJ databases">
        <authorList>
            <person name="Gilroy R."/>
        </authorList>
    </citation>
    <scope>NUCLEOTIDE SEQUENCE</scope>
    <source>
        <strain evidence="1">ChiBcec18-1249</strain>
    </source>
</reference>